<evidence type="ECO:0008006" key="6">
    <source>
        <dbReference type="Google" id="ProtNLM"/>
    </source>
</evidence>
<dbReference type="Pfam" id="PF22301">
    <property type="entry name" value="AUDH_beta_propeller"/>
    <property type="match status" value="1"/>
</dbReference>
<feature type="compositionally biased region" description="Basic and acidic residues" evidence="1">
    <location>
        <begin position="278"/>
        <end position="294"/>
    </location>
</feature>
<evidence type="ECO:0000259" key="2">
    <source>
        <dbReference type="Pfam" id="PF18637"/>
    </source>
</evidence>
<dbReference type="Gene3D" id="2.60.120.990">
    <property type="match status" value="1"/>
</dbReference>
<dbReference type="Pfam" id="PF18637">
    <property type="entry name" value="AUDH_Cupin"/>
    <property type="match status" value="1"/>
</dbReference>
<evidence type="ECO:0000256" key="1">
    <source>
        <dbReference type="SAM" id="MobiDB-lite"/>
    </source>
</evidence>
<evidence type="ECO:0000259" key="3">
    <source>
        <dbReference type="Pfam" id="PF22301"/>
    </source>
</evidence>
<name>A0ABR1QW47_9PEZI</name>
<dbReference type="InterPro" id="IPR028994">
    <property type="entry name" value="Integrin_alpha_N"/>
</dbReference>
<dbReference type="Proteomes" id="UP001391051">
    <property type="component" value="Unassembled WGS sequence"/>
</dbReference>
<feature type="domain" description="Aldos-2-ulose dehydratase beta-propeller" evidence="3">
    <location>
        <begin position="140"/>
        <end position="332"/>
    </location>
</feature>
<keyword evidence="5" id="KW-1185">Reference proteome</keyword>
<feature type="region of interest" description="Disordered" evidence="1">
    <location>
        <begin position="278"/>
        <end position="302"/>
    </location>
</feature>
<protein>
    <recommendedName>
        <fullName evidence="6">Aldos-2-ulose dehydratase/isomerase (AUDH) Cupin domain-containing protein</fullName>
    </recommendedName>
</protein>
<feature type="region of interest" description="Disordered" evidence="1">
    <location>
        <begin position="1"/>
        <end position="25"/>
    </location>
</feature>
<organism evidence="4 5">
    <name type="scientific">Apiospora aurea</name>
    <dbReference type="NCBI Taxonomy" id="335848"/>
    <lineage>
        <taxon>Eukaryota</taxon>
        <taxon>Fungi</taxon>
        <taxon>Dikarya</taxon>
        <taxon>Ascomycota</taxon>
        <taxon>Pezizomycotina</taxon>
        <taxon>Sordariomycetes</taxon>
        <taxon>Xylariomycetidae</taxon>
        <taxon>Amphisphaeriales</taxon>
        <taxon>Apiosporaceae</taxon>
        <taxon>Apiospora</taxon>
    </lineage>
</organism>
<dbReference type="RefSeq" id="XP_066706266.1">
    <property type="nucleotide sequence ID" value="XM_066837373.1"/>
</dbReference>
<dbReference type="InterPro" id="IPR054583">
    <property type="entry name" value="Beta-prop_AUDH"/>
</dbReference>
<dbReference type="SUPFAM" id="SSF69318">
    <property type="entry name" value="Integrin alpha N-terminal domain"/>
    <property type="match status" value="1"/>
</dbReference>
<sequence>MKVPMHPSGEAPGSTSGVSQPSFGSAVIQPDRKDGYWVETFKFSNDDRVPGVMVSGLASGQIEFLDNPIAEAEYKKKTTGVEQTGGGPDIEKGWTKYLIGDYTDRSPVALVAHDITGDGLNDIILCCDYGPFMLECDPKGGHIVWLENPGRDKLKDGGLWKEHYVGRWPAMHRIKIGHFTQKSFLEIVAASIVYGPHDKTTPIPILRFQQPQKVVEATEWPCEVIDDENFTIIHELTPRKLDGPDGLDSLIVSSREGTTILAYSQKRRVWDRKVVGMGEPKEPWQTPDSEKPGSGDHWGSGSCDIGRVGSDPYAYIATMDPFHGNTVAVYTKVQQKLNGGIQWKRHCLDVYGTPNQLLKNGDGPGHFVVCADFDGDGDDEFLVSLLGPLDRDEKGESTPAPHGRHPLKGIMYYKPVDLDAGIFAKWRVADESSARIALGDFSGKGKLDLVSMSYNVARYYEEPDPVVTLHLNNSVMRQQADKPAIIPTMWENEALVYLRDPSATKNGIAVPSIAQLIEIADYAISIEVYPPGSPLPVGKGDGFKVLFGSLLFLEAHGGDGTTRQPFSVPGFTTAATTAPADAKCTVADAELGALPSADKVPVRTTLALPPPLPAQLPGLEFNKVDTLWWGAPFKGLDFYNLSGFHFRFLPDDDGGCAPGAASADPVPLSPLAHIQFWTAAPAVNCGVHNHAQDTFCEVHVCLSPGSGNGGMARLKQEYADKTDPSKYNQLPKEAFDWLPMKQLEEHGGLWERDSDGRPKRTSKKVDTVRYPWHKWEAGNQKGDVDVWMAIEFDPRVVDRAVDNGQET</sequence>
<evidence type="ECO:0000313" key="5">
    <source>
        <dbReference type="Proteomes" id="UP001391051"/>
    </source>
</evidence>
<reference evidence="4 5" key="1">
    <citation type="submission" date="2023-01" db="EMBL/GenBank/DDBJ databases">
        <title>Analysis of 21 Apiospora genomes using comparative genomics revels a genus with tremendous synthesis potential of carbohydrate active enzymes and secondary metabolites.</title>
        <authorList>
            <person name="Sorensen T."/>
        </authorList>
    </citation>
    <scope>NUCLEOTIDE SEQUENCE [LARGE SCALE GENOMIC DNA]</scope>
    <source>
        <strain evidence="4 5">CBS 24483</strain>
    </source>
</reference>
<accession>A0ABR1QW47</accession>
<gene>
    <name evidence="4" type="ORF">PG986_001151</name>
</gene>
<feature type="compositionally biased region" description="Polar residues" evidence="1">
    <location>
        <begin position="13"/>
        <end position="23"/>
    </location>
</feature>
<dbReference type="EMBL" id="JAQQWE010000001">
    <property type="protein sequence ID" value="KAK7966874.1"/>
    <property type="molecule type" value="Genomic_DNA"/>
</dbReference>
<comment type="caution">
    <text evidence="4">The sequence shown here is derived from an EMBL/GenBank/DDBJ whole genome shotgun (WGS) entry which is preliminary data.</text>
</comment>
<dbReference type="GeneID" id="92070435"/>
<dbReference type="InterPro" id="IPR040887">
    <property type="entry name" value="AUDH_Cupin"/>
</dbReference>
<evidence type="ECO:0000313" key="4">
    <source>
        <dbReference type="EMBL" id="KAK7966874.1"/>
    </source>
</evidence>
<feature type="domain" description="Aldos-2-ulose dehydratase/isomerase (AUDH) Cupin" evidence="2">
    <location>
        <begin position="484"/>
        <end position="793"/>
    </location>
</feature>
<proteinExistence type="predicted"/>